<dbReference type="SMART" id="SM00347">
    <property type="entry name" value="HTH_MARR"/>
    <property type="match status" value="1"/>
</dbReference>
<keyword evidence="6" id="KW-1185">Reference proteome</keyword>
<evidence type="ECO:0000259" key="4">
    <source>
        <dbReference type="PROSITE" id="PS50995"/>
    </source>
</evidence>
<keyword evidence="1" id="KW-0805">Transcription regulation</keyword>
<evidence type="ECO:0000313" key="5">
    <source>
        <dbReference type="EMBL" id="AOO81798.1"/>
    </source>
</evidence>
<evidence type="ECO:0000256" key="3">
    <source>
        <dbReference type="ARBA" id="ARBA00023163"/>
    </source>
</evidence>
<accession>A0A1D7U332</accession>
<dbReference type="OrthoDB" id="582199at2"/>
<dbReference type="GO" id="GO:0003700">
    <property type="term" value="F:DNA-binding transcription factor activity"/>
    <property type="evidence" value="ECO:0007669"/>
    <property type="project" value="InterPro"/>
</dbReference>
<dbReference type="AlphaFoldDB" id="A0A1D7U332"/>
<evidence type="ECO:0000256" key="2">
    <source>
        <dbReference type="ARBA" id="ARBA00023125"/>
    </source>
</evidence>
<evidence type="ECO:0000256" key="1">
    <source>
        <dbReference type="ARBA" id="ARBA00023015"/>
    </source>
</evidence>
<sequence>MKRPLKRELTFQLVETARLLRAYVDQRAHQHGTTRAQWGVLGRLRRQEGLNQAALAEQLDVQPISVGRLLDRLEQQKLVERRPDPNDRRAYLLHLTPDGRALVDDLDTVRGEIAGEVLDGVEEAAIITTLETLAAVSERIRLHKQERLTQLAANLADSAA</sequence>
<gene>
    <name evidence="5" type="ORF">BHK69_16270</name>
</gene>
<dbReference type="KEGG" id="bvv:BHK69_16270"/>
<dbReference type="InterPro" id="IPR000835">
    <property type="entry name" value="HTH_MarR-typ"/>
</dbReference>
<dbReference type="GO" id="GO:0006950">
    <property type="term" value="P:response to stress"/>
    <property type="evidence" value="ECO:0007669"/>
    <property type="project" value="TreeGrafter"/>
</dbReference>
<reference evidence="5 6" key="1">
    <citation type="journal article" date="2015" name="Antonie Van Leeuwenhoek">
        <title>Bosea vaviloviae sp. nov., a new species of slow-growing rhizobia isolated from nodules of the relict species Vavilovia formosa (Stev.) Fed.</title>
        <authorList>
            <person name="Safronova V.I."/>
            <person name="Kuznetsova I.G."/>
            <person name="Sazanova A.L."/>
            <person name="Kimeklis A.K."/>
            <person name="Belimov A.A."/>
            <person name="Andronov E.E."/>
            <person name="Pinaev A.G."/>
            <person name="Chizhevskaya E.P."/>
            <person name="Pukhaev A.R."/>
            <person name="Popov K.P."/>
            <person name="Willems A."/>
            <person name="Tikhonovich I.A."/>
        </authorList>
    </citation>
    <scope>NUCLEOTIDE SEQUENCE [LARGE SCALE GENOMIC DNA]</scope>
    <source>
        <strain evidence="5 6">Vaf18</strain>
    </source>
</reference>
<dbReference type="STRING" id="1526658.BHK69_16270"/>
<keyword evidence="3" id="KW-0804">Transcription</keyword>
<dbReference type="PROSITE" id="PS50995">
    <property type="entry name" value="HTH_MARR_2"/>
    <property type="match status" value="1"/>
</dbReference>
<dbReference type="PANTHER" id="PTHR33164:SF64">
    <property type="entry name" value="TRANSCRIPTIONAL REGULATOR SLYA"/>
    <property type="match status" value="1"/>
</dbReference>
<evidence type="ECO:0000313" key="6">
    <source>
        <dbReference type="Proteomes" id="UP000094969"/>
    </source>
</evidence>
<feature type="domain" description="HTH marR-type" evidence="4">
    <location>
        <begin position="6"/>
        <end position="142"/>
    </location>
</feature>
<dbReference type="EMBL" id="CP017147">
    <property type="protein sequence ID" value="AOO81798.1"/>
    <property type="molecule type" value="Genomic_DNA"/>
</dbReference>
<dbReference type="SUPFAM" id="SSF46785">
    <property type="entry name" value="Winged helix' DNA-binding domain"/>
    <property type="match status" value="1"/>
</dbReference>
<organism evidence="5 6">
    <name type="scientific">Bosea vaviloviae</name>
    <dbReference type="NCBI Taxonomy" id="1526658"/>
    <lineage>
        <taxon>Bacteria</taxon>
        <taxon>Pseudomonadati</taxon>
        <taxon>Pseudomonadota</taxon>
        <taxon>Alphaproteobacteria</taxon>
        <taxon>Hyphomicrobiales</taxon>
        <taxon>Boseaceae</taxon>
        <taxon>Bosea</taxon>
    </lineage>
</organism>
<proteinExistence type="predicted"/>
<dbReference type="Pfam" id="PF12802">
    <property type="entry name" value="MarR_2"/>
    <property type="match status" value="1"/>
</dbReference>
<dbReference type="InterPro" id="IPR036390">
    <property type="entry name" value="WH_DNA-bd_sf"/>
</dbReference>
<dbReference type="InterPro" id="IPR039422">
    <property type="entry name" value="MarR/SlyA-like"/>
</dbReference>
<dbReference type="RefSeq" id="WP_069691008.1">
    <property type="nucleotide sequence ID" value="NZ_CP017147.1"/>
</dbReference>
<dbReference type="PRINTS" id="PR00598">
    <property type="entry name" value="HTHMARR"/>
</dbReference>
<protein>
    <recommendedName>
        <fullName evidence="4">HTH marR-type domain-containing protein</fullName>
    </recommendedName>
</protein>
<dbReference type="InterPro" id="IPR036388">
    <property type="entry name" value="WH-like_DNA-bd_sf"/>
</dbReference>
<dbReference type="Proteomes" id="UP000094969">
    <property type="component" value="Chromosome"/>
</dbReference>
<dbReference type="GO" id="GO:0003677">
    <property type="term" value="F:DNA binding"/>
    <property type="evidence" value="ECO:0007669"/>
    <property type="project" value="UniProtKB-KW"/>
</dbReference>
<keyword evidence="2" id="KW-0238">DNA-binding</keyword>
<dbReference type="PANTHER" id="PTHR33164">
    <property type="entry name" value="TRANSCRIPTIONAL REGULATOR, MARR FAMILY"/>
    <property type="match status" value="1"/>
</dbReference>
<name>A0A1D7U332_9HYPH</name>
<dbReference type="Gene3D" id="1.10.10.10">
    <property type="entry name" value="Winged helix-like DNA-binding domain superfamily/Winged helix DNA-binding domain"/>
    <property type="match status" value="1"/>
</dbReference>